<dbReference type="Pfam" id="PF02517">
    <property type="entry name" value="Rce1-like"/>
    <property type="match status" value="1"/>
</dbReference>
<evidence type="ECO:0000256" key="9">
    <source>
        <dbReference type="ARBA" id="ARBA00032607"/>
    </source>
</evidence>
<feature type="domain" description="CAAX prenyl protease 2/Lysostaphin resistance protein A-like" evidence="14">
    <location>
        <begin position="73"/>
        <end position="179"/>
    </location>
</feature>
<evidence type="ECO:0000256" key="8">
    <source>
        <dbReference type="ARBA" id="ARBA00023136"/>
    </source>
</evidence>
<feature type="transmembrane region" description="Helical" evidence="13">
    <location>
        <begin position="27"/>
        <end position="51"/>
    </location>
</feature>
<gene>
    <name evidence="15" type="ORF">C0Q70_13195</name>
</gene>
<comment type="similarity">
    <text evidence="2">Belongs to the peptidase U48 family.</text>
</comment>
<evidence type="ECO:0000256" key="11">
    <source>
        <dbReference type="ARBA" id="ARBA00049729"/>
    </source>
</evidence>
<dbReference type="InterPro" id="IPR039731">
    <property type="entry name" value="Rce1"/>
</dbReference>
<dbReference type="AlphaFoldDB" id="A0A2T7NWJ2"/>
<evidence type="ECO:0000256" key="4">
    <source>
        <dbReference type="ARBA" id="ARBA00022692"/>
    </source>
</evidence>
<dbReference type="GO" id="GO:0071586">
    <property type="term" value="P:CAAX-box protein processing"/>
    <property type="evidence" value="ECO:0007669"/>
    <property type="project" value="InterPro"/>
</dbReference>
<keyword evidence="7 13" id="KW-1133">Transmembrane helix</keyword>
<keyword evidence="5" id="KW-0378">Hydrolase</keyword>
<evidence type="ECO:0000256" key="12">
    <source>
        <dbReference type="ARBA" id="ARBA00049763"/>
    </source>
</evidence>
<dbReference type="PANTHER" id="PTHR13046:SF0">
    <property type="entry name" value="CAAX PRENYL PROTEASE 2"/>
    <property type="match status" value="1"/>
</dbReference>
<feature type="transmembrane region" description="Helical" evidence="13">
    <location>
        <begin position="198"/>
        <end position="222"/>
    </location>
</feature>
<evidence type="ECO:0000256" key="13">
    <source>
        <dbReference type="SAM" id="Phobius"/>
    </source>
</evidence>
<evidence type="ECO:0000256" key="10">
    <source>
        <dbReference type="ARBA" id="ARBA00047280"/>
    </source>
</evidence>
<evidence type="ECO:0000256" key="7">
    <source>
        <dbReference type="ARBA" id="ARBA00022989"/>
    </source>
</evidence>
<dbReference type="GO" id="GO:0005789">
    <property type="term" value="C:endoplasmic reticulum membrane"/>
    <property type="evidence" value="ECO:0007669"/>
    <property type="project" value="UniProtKB-SubCell"/>
</dbReference>
<reference evidence="15 16" key="1">
    <citation type="submission" date="2018-04" db="EMBL/GenBank/DDBJ databases">
        <title>The genome of golden apple snail Pomacea canaliculata provides insight into stress tolerance and invasive adaptation.</title>
        <authorList>
            <person name="Liu C."/>
            <person name="Liu B."/>
            <person name="Ren Y."/>
            <person name="Zhang Y."/>
            <person name="Wang H."/>
            <person name="Li S."/>
            <person name="Jiang F."/>
            <person name="Yin L."/>
            <person name="Zhang G."/>
            <person name="Qian W."/>
            <person name="Fan W."/>
        </authorList>
    </citation>
    <scope>NUCLEOTIDE SEQUENCE [LARGE SCALE GENOMIC DNA]</scope>
    <source>
        <strain evidence="15">SZHN2017</strain>
        <tissue evidence="15">Muscle</tissue>
    </source>
</reference>
<dbReference type="EC" id="3.4.26.1" evidence="11"/>
<keyword evidence="4 13" id="KW-0812">Transmembrane</keyword>
<dbReference type="PANTHER" id="PTHR13046">
    <property type="entry name" value="PROTEASE U48 CAAX PRENYL PROTEASE RCE1"/>
    <property type="match status" value="1"/>
</dbReference>
<name>A0A2T7NWJ2_POMCA</name>
<evidence type="ECO:0000256" key="1">
    <source>
        <dbReference type="ARBA" id="ARBA00004477"/>
    </source>
</evidence>
<keyword evidence="6" id="KW-0256">Endoplasmic reticulum</keyword>
<feature type="transmembrane region" description="Helical" evidence="13">
    <location>
        <begin position="98"/>
        <end position="122"/>
    </location>
</feature>
<evidence type="ECO:0000256" key="6">
    <source>
        <dbReference type="ARBA" id="ARBA00022824"/>
    </source>
</evidence>
<keyword evidence="8 13" id="KW-0472">Membrane</keyword>
<dbReference type="OrthoDB" id="271604at2759"/>
<proteinExistence type="inferred from homology"/>
<dbReference type="Proteomes" id="UP000245119">
    <property type="component" value="Linkage Group LG8"/>
</dbReference>
<keyword evidence="3" id="KW-0645">Protease</keyword>
<comment type="caution">
    <text evidence="15">The sequence shown here is derived from an EMBL/GenBank/DDBJ whole genome shotgun (WGS) entry which is preliminary data.</text>
</comment>
<protein>
    <recommendedName>
        <fullName evidence="12">CAAX prenyl protease 2</fullName>
        <ecNumber evidence="11">3.4.26.1</ecNumber>
    </recommendedName>
    <alternativeName>
        <fullName evidence="9">Farnesylated proteins-converting enzyme 2</fullName>
    </alternativeName>
</protein>
<keyword evidence="16" id="KW-1185">Reference proteome</keyword>
<feature type="transmembrane region" description="Helical" evidence="13">
    <location>
        <begin position="142"/>
        <end position="161"/>
    </location>
</feature>
<evidence type="ECO:0000313" key="15">
    <source>
        <dbReference type="EMBL" id="PVD25539.1"/>
    </source>
</evidence>
<accession>A0A2T7NWJ2</accession>
<evidence type="ECO:0000256" key="2">
    <source>
        <dbReference type="ARBA" id="ARBA00006897"/>
    </source>
</evidence>
<comment type="catalytic activity">
    <reaction evidence="10">
        <text>Hydrolyzes the peptide bond -P2-(S-farnesyl or geranylgeranyl)C-P1'-P2'-P3'-COOH where P1' and P2' are amino acids with aliphatic sidechains and P3' is any C-terminal residue.</text>
        <dbReference type="EC" id="3.4.26.1"/>
    </reaction>
</comment>
<dbReference type="STRING" id="400727.A0A2T7NWJ2"/>
<evidence type="ECO:0000256" key="5">
    <source>
        <dbReference type="ARBA" id="ARBA00022801"/>
    </source>
</evidence>
<evidence type="ECO:0000313" key="16">
    <source>
        <dbReference type="Proteomes" id="UP000245119"/>
    </source>
</evidence>
<sequence length="229" mass="26517">MSSSYAEDRLFQNGEAYSILEWLGIRFFGLIPAVVLPLILTMILFLGPLYLHYMDGVFRLYLEPRYWTTSLQNFIWLRNHIVAPLSEEFIFRACMLPLLVPAFGIGWSVFLCPLFFGVAHFHHMIEKVIHKQAEVIDAFRQSMFQLFYTTVFGAYSAFLFLRTGHLIAPVMAHAFCNHMGFPAFNEVLGYPQPTRSKLIAIFTLGLILWSILLFPMTSSWLYSNYVYQA</sequence>
<organism evidence="15 16">
    <name type="scientific">Pomacea canaliculata</name>
    <name type="common">Golden apple snail</name>
    <dbReference type="NCBI Taxonomy" id="400727"/>
    <lineage>
        <taxon>Eukaryota</taxon>
        <taxon>Metazoa</taxon>
        <taxon>Spiralia</taxon>
        <taxon>Lophotrochozoa</taxon>
        <taxon>Mollusca</taxon>
        <taxon>Gastropoda</taxon>
        <taxon>Caenogastropoda</taxon>
        <taxon>Architaenioglossa</taxon>
        <taxon>Ampullarioidea</taxon>
        <taxon>Ampullariidae</taxon>
        <taxon>Pomacea</taxon>
    </lineage>
</organism>
<comment type="subcellular location">
    <subcellularLocation>
        <location evidence="1">Endoplasmic reticulum membrane</location>
        <topology evidence="1">Multi-pass membrane protein</topology>
    </subcellularLocation>
</comment>
<dbReference type="GO" id="GO:0004222">
    <property type="term" value="F:metalloendopeptidase activity"/>
    <property type="evidence" value="ECO:0007669"/>
    <property type="project" value="InterPro"/>
</dbReference>
<dbReference type="InterPro" id="IPR003675">
    <property type="entry name" value="Rce1/LyrA-like_dom"/>
</dbReference>
<evidence type="ECO:0000256" key="3">
    <source>
        <dbReference type="ARBA" id="ARBA00022670"/>
    </source>
</evidence>
<dbReference type="EMBL" id="PZQS01000008">
    <property type="protein sequence ID" value="PVD25539.1"/>
    <property type="molecule type" value="Genomic_DNA"/>
</dbReference>
<evidence type="ECO:0000259" key="14">
    <source>
        <dbReference type="Pfam" id="PF02517"/>
    </source>
</evidence>